<dbReference type="InterPro" id="IPR005625">
    <property type="entry name" value="PepSY-ass_TM"/>
</dbReference>
<dbReference type="RefSeq" id="WP_123128152.1">
    <property type="nucleotide sequence ID" value="NZ_RJJD01000013.1"/>
</dbReference>
<evidence type="ECO:0008006" key="4">
    <source>
        <dbReference type="Google" id="ProtNLM"/>
    </source>
</evidence>
<comment type="caution">
    <text evidence="2">The sequence shown here is derived from an EMBL/GenBank/DDBJ whole genome shotgun (WGS) entry which is preliminary data.</text>
</comment>
<gene>
    <name evidence="2" type="ORF">EFB08_16950</name>
</gene>
<name>A0A3M9MF02_9BACT</name>
<feature type="transmembrane region" description="Helical" evidence="1">
    <location>
        <begin position="216"/>
        <end position="238"/>
    </location>
</feature>
<sequence length="256" mass="29038">MKRKTHLFIRRAHRYLGLFLGLQFLLWTAGGLYFSWSDMDEIHGDHHRKAPLNFRADMPLVSPSQIISHLPRIDSVKSIRLIEIIGQPIYQIQYFSSAAGKAVVKTQLAVAATGQLRPAITRQEAIALATSDFTERVRVAQVEYLTEGEVNGHHEYRESPLPAWAVTVEHPTQTTVYVTAEQGQVTKFRNNRWRIFDFLWMLHTMDYQGRDNIGNVLLRIFSIAGMVTILSGFALYFVSSGTKRAVGKKVRLSPPG</sequence>
<proteinExistence type="predicted"/>
<dbReference type="OrthoDB" id="9806195at2"/>
<protein>
    <recommendedName>
        <fullName evidence="4">PepSY domain-containing protein</fullName>
    </recommendedName>
</protein>
<dbReference type="AlphaFoldDB" id="A0A3M9MF02"/>
<keyword evidence="1" id="KW-1133">Transmembrane helix</keyword>
<accession>A0A3M9MF02</accession>
<evidence type="ECO:0000313" key="2">
    <source>
        <dbReference type="EMBL" id="RNI24064.1"/>
    </source>
</evidence>
<keyword evidence="1" id="KW-0812">Transmembrane</keyword>
<reference evidence="2 3" key="1">
    <citation type="submission" date="2018-11" db="EMBL/GenBank/DDBJ databases">
        <title>Rufibacter latericius sp. nov., isolated from water in Baiyang Lake.</title>
        <authorList>
            <person name="Yang Y."/>
        </authorList>
    </citation>
    <scope>NUCLEOTIDE SEQUENCE [LARGE SCALE GENOMIC DNA]</scope>
    <source>
        <strain evidence="2 3">R-22-1c-1</strain>
    </source>
</reference>
<organism evidence="2 3">
    <name type="scientific">Rufibacter latericius</name>
    <dbReference type="NCBI Taxonomy" id="2487040"/>
    <lineage>
        <taxon>Bacteria</taxon>
        <taxon>Pseudomonadati</taxon>
        <taxon>Bacteroidota</taxon>
        <taxon>Cytophagia</taxon>
        <taxon>Cytophagales</taxon>
        <taxon>Hymenobacteraceae</taxon>
        <taxon>Rufibacter</taxon>
    </lineage>
</organism>
<keyword evidence="3" id="KW-1185">Reference proteome</keyword>
<keyword evidence="1" id="KW-0472">Membrane</keyword>
<evidence type="ECO:0000313" key="3">
    <source>
        <dbReference type="Proteomes" id="UP000272117"/>
    </source>
</evidence>
<dbReference type="Proteomes" id="UP000272117">
    <property type="component" value="Unassembled WGS sequence"/>
</dbReference>
<evidence type="ECO:0000256" key="1">
    <source>
        <dbReference type="SAM" id="Phobius"/>
    </source>
</evidence>
<dbReference type="Pfam" id="PF03929">
    <property type="entry name" value="PepSY_TM"/>
    <property type="match status" value="1"/>
</dbReference>
<dbReference type="EMBL" id="RJJD01000013">
    <property type="protein sequence ID" value="RNI24064.1"/>
    <property type="molecule type" value="Genomic_DNA"/>
</dbReference>